<feature type="region of interest" description="Disordered" evidence="1">
    <location>
        <begin position="1"/>
        <end position="20"/>
    </location>
</feature>
<dbReference type="SUPFAM" id="SSF48452">
    <property type="entry name" value="TPR-like"/>
    <property type="match status" value="2"/>
</dbReference>
<dbReference type="InterPro" id="IPR011990">
    <property type="entry name" value="TPR-like_helical_dom_sf"/>
</dbReference>
<keyword evidence="3" id="KW-1185">Reference proteome</keyword>
<evidence type="ECO:0000313" key="2">
    <source>
        <dbReference type="EMBL" id="WPL17017.1"/>
    </source>
</evidence>
<dbReference type="Gene3D" id="1.25.40.10">
    <property type="entry name" value="Tetratricopeptide repeat domain"/>
    <property type="match status" value="1"/>
</dbReference>
<dbReference type="RefSeq" id="WP_328987540.1">
    <property type="nucleotide sequence ID" value="NZ_CP121472.1"/>
</dbReference>
<protein>
    <recommendedName>
        <fullName evidence="4">Tetratricopeptide repeat protein</fullName>
    </recommendedName>
</protein>
<reference evidence="2 3" key="1">
    <citation type="journal article" date="2023" name="Microorganisms">
        <title>Thiorhodovibrio frisius and Trv. litoralis spp. nov., Two Novel Members from a Clade of Fastidious Purple Sulfur Bacteria That Exhibit Unique Red-Shifted Light-Harvesting Capabilities.</title>
        <authorList>
            <person name="Methner A."/>
            <person name="Kuzyk S.B."/>
            <person name="Petersen J."/>
            <person name="Bauer S."/>
            <person name="Brinkmann H."/>
            <person name="Sichau K."/>
            <person name="Wanner G."/>
            <person name="Wolf J."/>
            <person name="Neumann-Schaal M."/>
            <person name="Henke P."/>
            <person name="Tank M."/>
            <person name="Sproer C."/>
            <person name="Bunk B."/>
            <person name="Overmann J."/>
        </authorList>
    </citation>
    <scope>NUCLEOTIDE SEQUENCE [LARGE SCALE GENOMIC DNA]</scope>
    <source>
        <strain evidence="2 3">DSM 6702</strain>
    </source>
</reference>
<sequence length="863" mass="96222">MSKKQKSRALRGGGDARHKLDTPVLEQQARAALDGGRWRDAMADFKELLKRETRSDWQQGLADAYAGRALELTAKDMLKEALAIWENRAALDAKAPMHPEHGSLLLRLGQSRVVIDALSGGRAEAMPAAWRDALRAQLAARVLGGDQELREQLPADDPVRLHAEPALRALHAYCEGRDEDLRAALASIPFRSPYRDWVLLLKALPRREEVAEETPKTLVAQLERVPDSSPFAPLKGAIRLALLPEQPFAEAARQAKPAELQVAAALRGWADGRLALWRELSQLGPAPTPRQRLKVLYRHVNELGEDWVRRKALTLVSFDGPSAKAWLRECGAPGLTNWETTLVMAWEAESDRDSEPIEIADSWDACVEIVKAHTGHASAPPGEPVFSQPRLRVALMLRRTEAVLKLLEGGQRDDGDDLALDLAAQLEESLNWDPDDLDTYLKLIEFHRRAGQLKDARRIVELGQKRWPRDLGLLTAAMRIALDGGAFKKATTLAKKVLEIDPINSDVRRRLIAAHFSHASKQIAQRRRDLARKELADAQAWATAEESRDQISLGLLLLDVGEKQLAAEAGATLKARYSERISSLDAGVELVLSCARLKIKSSDLLRLVGFKKTQGQGREDLLAALGRIRRHSDDYGSTSNDIGASLEKVLSAAPWGDLERGELEMACDTLNRFHVHKSCQQAAEAALKQWPSEPIFLMYRFQAKYPRGFNYHNMADLHDLEEAWHRARERGDVRTAIRIEKVLPHGPPIFGLGPMPSFFDREEDGDDDDDFDPIDDFFDGVGSLFDRLNPDDPIKMLEVLGAPKSLIDNLRKTEQALGREFVVNMVAAAIEQGFDSGSPFDHFPFPPDEGGPRRKPKKKKSKR</sequence>
<evidence type="ECO:0000313" key="3">
    <source>
        <dbReference type="Proteomes" id="UP001432180"/>
    </source>
</evidence>
<accession>A0ABZ0S9B0</accession>
<proteinExistence type="predicted"/>
<dbReference type="Proteomes" id="UP001432180">
    <property type="component" value="Chromosome"/>
</dbReference>
<feature type="compositionally biased region" description="Basic residues" evidence="1">
    <location>
        <begin position="853"/>
        <end position="863"/>
    </location>
</feature>
<gene>
    <name evidence="2" type="ORF">Thiowin_02002</name>
</gene>
<feature type="region of interest" description="Disordered" evidence="1">
    <location>
        <begin position="836"/>
        <end position="863"/>
    </location>
</feature>
<evidence type="ECO:0000256" key="1">
    <source>
        <dbReference type="SAM" id="MobiDB-lite"/>
    </source>
</evidence>
<name>A0ABZ0S9B0_9GAMM</name>
<dbReference type="EMBL" id="CP121472">
    <property type="protein sequence ID" value="WPL17017.1"/>
    <property type="molecule type" value="Genomic_DNA"/>
</dbReference>
<evidence type="ECO:0008006" key="4">
    <source>
        <dbReference type="Google" id="ProtNLM"/>
    </source>
</evidence>
<organism evidence="2 3">
    <name type="scientific">Thiorhodovibrio winogradskyi</name>
    <dbReference type="NCBI Taxonomy" id="77007"/>
    <lineage>
        <taxon>Bacteria</taxon>
        <taxon>Pseudomonadati</taxon>
        <taxon>Pseudomonadota</taxon>
        <taxon>Gammaproteobacteria</taxon>
        <taxon>Chromatiales</taxon>
        <taxon>Chromatiaceae</taxon>
        <taxon>Thiorhodovibrio</taxon>
    </lineage>
</organism>